<dbReference type="AlphaFoldDB" id="A0A517XVP6"/>
<keyword evidence="2" id="KW-1185">Reference proteome</keyword>
<name>A0A517XVP6_9BACT</name>
<gene>
    <name evidence="1" type="ORF">ETAA1_35260</name>
</gene>
<dbReference type="KEGG" id="uli:ETAA1_35260"/>
<proteinExistence type="predicted"/>
<reference evidence="1 2" key="1">
    <citation type="submission" date="2019-02" db="EMBL/GenBank/DDBJ databases">
        <title>Deep-cultivation of Planctomycetes and their phenomic and genomic characterization uncovers novel biology.</title>
        <authorList>
            <person name="Wiegand S."/>
            <person name="Jogler M."/>
            <person name="Boedeker C."/>
            <person name="Pinto D."/>
            <person name="Vollmers J."/>
            <person name="Rivas-Marin E."/>
            <person name="Kohn T."/>
            <person name="Peeters S.H."/>
            <person name="Heuer A."/>
            <person name="Rast P."/>
            <person name="Oberbeckmann S."/>
            <person name="Bunk B."/>
            <person name="Jeske O."/>
            <person name="Meyerdierks A."/>
            <person name="Storesund J.E."/>
            <person name="Kallscheuer N."/>
            <person name="Luecker S."/>
            <person name="Lage O.M."/>
            <person name="Pohl T."/>
            <person name="Merkel B.J."/>
            <person name="Hornburger P."/>
            <person name="Mueller R.-W."/>
            <person name="Bruemmer F."/>
            <person name="Labrenz M."/>
            <person name="Spormann A.M."/>
            <person name="Op den Camp H."/>
            <person name="Overmann J."/>
            <person name="Amann R."/>
            <person name="Jetten M.S.M."/>
            <person name="Mascher T."/>
            <person name="Medema M.H."/>
            <person name="Devos D.P."/>
            <person name="Kaster A.-K."/>
            <person name="Ovreas L."/>
            <person name="Rohde M."/>
            <person name="Galperin M.Y."/>
            <person name="Jogler C."/>
        </authorList>
    </citation>
    <scope>NUCLEOTIDE SEQUENCE [LARGE SCALE GENOMIC DNA]</scope>
    <source>
        <strain evidence="1 2">ETA_A1</strain>
    </source>
</reference>
<dbReference type="EMBL" id="CP036273">
    <property type="protein sequence ID" value="QDU21557.1"/>
    <property type="molecule type" value="Genomic_DNA"/>
</dbReference>
<accession>A0A517XVP6</accession>
<evidence type="ECO:0000313" key="1">
    <source>
        <dbReference type="EMBL" id="QDU21557.1"/>
    </source>
</evidence>
<sequence length="96" mass="10268">MSPADLIREHGLRPNDLVVHAGAGGVELLSELRGYGCRVLRLDPDAVGWDADVDTLRAELSPAVERLVRERYGPAALVLVAGVVVDRATRPTSRAA</sequence>
<dbReference type="Proteomes" id="UP000319576">
    <property type="component" value="Chromosome"/>
</dbReference>
<organism evidence="1 2">
    <name type="scientific">Urbifossiella limnaea</name>
    <dbReference type="NCBI Taxonomy" id="2528023"/>
    <lineage>
        <taxon>Bacteria</taxon>
        <taxon>Pseudomonadati</taxon>
        <taxon>Planctomycetota</taxon>
        <taxon>Planctomycetia</taxon>
        <taxon>Gemmatales</taxon>
        <taxon>Gemmataceae</taxon>
        <taxon>Urbifossiella</taxon>
    </lineage>
</organism>
<evidence type="ECO:0000313" key="2">
    <source>
        <dbReference type="Proteomes" id="UP000319576"/>
    </source>
</evidence>
<protein>
    <submittedName>
        <fullName evidence="1">Uncharacterized protein</fullName>
    </submittedName>
</protein>
<dbReference type="RefSeq" id="WP_145240601.1">
    <property type="nucleotide sequence ID" value="NZ_CP036273.1"/>
</dbReference>